<accession>A0A8T0J7B3</accession>
<evidence type="ECO:0000259" key="5">
    <source>
        <dbReference type="PROSITE" id="PS50089"/>
    </source>
</evidence>
<dbReference type="InterPro" id="IPR018957">
    <property type="entry name" value="Znf_C3HC4_RING-type"/>
</dbReference>
<dbReference type="EMBL" id="CM026421">
    <property type="protein sequence ID" value="KAG0590768.1"/>
    <property type="molecule type" value="Genomic_DNA"/>
</dbReference>
<dbReference type="Proteomes" id="UP000822688">
    <property type="component" value="Chromosome 1"/>
</dbReference>
<dbReference type="PROSITE" id="PS00518">
    <property type="entry name" value="ZF_RING_1"/>
    <property type="match status" value="1"/>
</dbReference>
<keyword evidence="7" id="KW-1185">Reference proteome</keyword>
<evidence type="ECO:0000256" key="4">
    <source>
        <dbReference type="PROSITE-ProRule" id="PRU00175"/>
    </source>
</evidence>
<dbReference type="InterPro" id="IPR017907">
    <property type="entry name" value="Znf_RING_CS"/>
</dbReference>
<evidence type="ECO:0000313" key="6">
    <source>
        <dbReference type="EMBL" id="KAG0590768.1"/>
    </source>
</evidence>
<dbReference type="Pfam" id="PF00097">
    <property type="entry name" value="zf-C3HC4"/>
    <property type="match status" value="1"/>
</dbReference>
<organism evidence="6 7">
    <name type="scientific">Ceratodon purpureus</name>
    <name type="common">Fire moss</name>
    <name type="synonym">Dicranum purpureum</name>
    <dbReference type="NCBI Taxonomy" id="3225"/>
    <lineage>
        <taxon>Eukaryota</taxon>
        <taxon>Viridiplantae</taxon>
        <taxon>Streptophyta</taxon>
        <taxon>Embryophyta</taxon>
        <taxon>Bryophyta</taxon>
        <taxon>Bryophytina</taxon>
        <taxon>Bryopsida</taxon>
        <taxon>Dicranidae</taxon>
        <taxon>Pseudoditrichales</taxon>
        <taxon>Ditrichaceae</taxon>
        <taxon>Ceratodon</taxon>
    </lineage>
</organism>
<name>A0A8T0J7B3_CERPU</name>
<keyword evidence="3" id="KW-0862">Zinc</keyword>
<keyword evidence="2 4" id="KW-0863">Zinc-finger</keyword>
<reference evidence="6" key="1">
    <citation type="submission" date="2020-06" db="EMBL/GenBank/DDBJ databases">
        <title>WGS assembly of Ceratodon purpureus strain R40.</title>
        <authorList>
            <person name="Carey S.B."/>
            <person name="Jenkins J."/>
            <person name="Shu S."/>
            <person name="Lovell J.T."/>
            <person name="Sreedasyam A."/>
            <person name="Maumus F."/>
            <person name="Tiley G.P."/>
            <person name="Fernandez-Pozo N."/>
            <person name="Barry K."/>
            <person name="Chen C."/>
            <person name="Wang M."/>
            <person name="Lipzen A."/>
            <person name="Daum C."/>
            <person name="Saski C.A."/>
            <person name="Payton A.C."/>
            <person name="Mcbreen J.C."/>
            <person name="Conrad R.E."/>
            <person name="Kollar L.M."/>
            <person name="Olsson S."/>
            <person name="Huttunen S."/>
            <person name="Landis J.B."/>
            <person name="Wickett N.J."/>
            <person name="Johnson M.G."/>
            <person name="Rensing S.A."/>
            <person name="Grimwood J."/>
            <person name="Schmutz J."/>
            <person name="Mcdaniel S.F."/>
        </authorList>
    </citation>
    <scope>NUCLEOTIDE SEQUENCE</scope>
    <source>
        <strain evidence="6">R40</strain>
    </source>
</reference>
<dbReference type="GO" id="GO:0008270">
    <property type="term" value="F:zinc ion binding"/>
    <property type="evidence" value="ECO:0007669"/>
    <property type="project" value="UniProtKB-KW"/>
</dbReference>
<keyword evidence="1" id="KW-0479">Metal-binding</keyword>
<dbReference type="PANTHER" id="PTHR47692:SF2">
    <property type="entry name" value="ZINC FINGER RING-TYPE DOMAIN CONTAINING PROTEIN"/>
    <property type="match status" value="1"/>
</dbReference>
<feature type="domain" description="RING-type" evidence="5">
    <location>
        <begin position="14"/>
        <end position="69"/>
    </location>
</feature>
<dbReference type="InterPro" id="IPR013083">
    <property type="entry name" value="Znf_RING/FYVE/PHD"/>
</dbReference>
<evidence type="ECO:0000256" key="2">
    <source>
        <dbReference type="ARBA" id="ARBA00022771"/>
    </source>
</evidence>
<sequence length="308" mass="32821">MAASVSGAGGGESCPICLEPVAGEAFLDQCFHRFCYHCILQWSEMVLAAALAKSGNPKRVASLECPLCKTHYTSIIHDLVSGTKFQRDFLLASDGSQFRLSEAHRRRLAVYASHKADGASLSASVVADLDAGVGVSSPRGGKSRAVSGVVKVNKWLPCWVRRELQALMQDEDVNMVTQHVAGVVESLQKRSRGSMFRPGGAKEPCSKAWCSAVAAAVRPFVFEDAEMFAVELWKFLDAGIDIAFYDQLLVDTAAGSDVGQEGEGGADEKEGQGVVLSDVGEKEGHGVAADSENARPVLSLLDEDVEDG</sequence>
<proteinExistence type="predicted"/>
<dbReference type="PROSITE" id="PS50089">
    <property type="entry name" value="ZF_RING_2"/>
    <property type="match status" value="1"/>
</dbReference>
<gene>
    <name evidence="6" type="ORF">KC19_1G124900</name>
</gene>
<evidence type="ECO:0000256" key="1">
    <source>
        <dbReference type="ARBA" id="ARBA00022723"/>
    </source>
</evidence>
<protein>
    <recommendedName>
        <fullName evidence="5">RING-type domain-containing protein</fullName>
    </recommendedName>
</protein>
<dbReference type="AlphaFoldDB" id="A0A8T0J7B3"/>
<evidence type="ECO:0000313" key="7">
    <source>
        <dbReference type="Proteomes" id="UP000822688"/>
    </source>
</evidence>
<dbReference type="SMART" id="SM00184">
    <property type="entry name" value="RING"/>
    <property type="match status" value="1"/>
</dbReference>
<dbReference type="Gene3D" id="3.30.40.10">
    <property type="entry name" value="Zinc/RING finger domain, C3HC4 (zinc finger)"/>
    <property type="match status" value="1"/>
</dbReference>
<evidence type="ECO:0000256" key="3">
    <source>
        <dbReference type="ARBA" id="ARBA00022833"/>
    </source>
</evidence>
<dbReference type="SUPFAM" id="SSF57850">
    <property type="entry name" value="RING/U-box"/>
    <property type="match status" value="1"/>
</dbReference>
<dbReference type="InterPro" id="IPR001841">
    <property type="entry name" value="Znf_RING"/>
</dbReference>
<dbReference type="PANTHER" id="PTHR47692">
    <property type="entry name" value="RING/U-BOX SUPERFAMILY PROTEIN"/>
    <property type="match status" value="1"/>
</dbReference>
<comment type="caution">
    <text evidence="6">The sequence shown here is derived from an EMBL/GenBank/DDBJ whole genome shotgun (WGS) entry which is preliminary data.</text>
</comment>